<keyword evidence="3" id="KW-1185">Reference proteome</keyword>
<organism evidence="3 4">
    <name type="scientific">Acrobeloides nanus</name>
    <dbReference type="NCBI Taxonomy" id="290746"/>
    <lineage>
        <taxon>Eukaryota</taxon>
        <taxon>Metazoa</taxon>
        <taxon>Ecdysozoa</taxon>
        <taxon>Nematoda</taxon>
        <taxon>Chromadorea</taxon>
        <taxon>Rhabditida</taxon>
        <taxon>Tylenchina</taxon>
        <taxon>Cephalobomorpha</taxon>
        <taxon>Cephaloboidea</taxon>
        <taxon>Cephalobidae</taxon>
        <taxon>Acrobeloides</taxon>
    </lineage>
</organism>
<dbReference type="WBParaSite" id="ACRNAN_Path_1290.g5049.t1">
    <property type="protein sequence ID" value="ACRNAN_Path_1290.g5049.t1"/>
    <property type="gene ID" value="ACRNAN_Path_1290.g5049"/>
</dbReference>
<name>A0A914BYF0_9BILA</name>
<dbReference type="Proteomes" id="UP000887540">
    <property type="component" value="Unplaced"/>
</dbReference>
<feature type="transmembrane region" description="Helical" evidence="1">
    <location>
        <begin position="148"/>
        <end position="168"/>
    </location>
</feature>
<keyword evidence="1" id="KW-1133">Transmembrane helix</keyword>
<dbReference type="AlphaFoldDB" id="A0A914BYF0"/>
<sequence length="220" mass="24887">MLKILFVLFVSSVICDASYMLPTSGKHYFVYDKDTQKIYQLCATVYEHSCRDGKSFNIYANQAIPEMPADFDEAISAAYVFPGCRLEAWHDRNYIGILYNQTPGYQAIPQHNDKFSSVKCYCLQIDNFVPNFATYGDIGEMGETSFGWILHVIHFILEFSAVGWIVYFNKGLIQSKVEPIMQTLLRRQTSSTSNFNQAPKFEGNNAGLVIDSILGVHITG</sequence>
<keyword evidence="1" id="KW-0812">Transmembrane</keyword>
<proteinExistence type="predicted"/>
<protein>
    <submittedName>
        <fullName evidence="4">Uncharacterized protein</fullName>
    </submittedName>
</protein>
<evidence type="ECO:0000313" key="3">
    <source>
        <dbReference type="Proteomes" id="UP000887540"/>
    </source>
</evidence>
<evidence type="ECO:0000313" key="4">
    <source>
        <dbReference type="WBParaSite" id="ACRNAN_Path_1290.g5049.t1"/>
    </source>
</evidence>
<evidence type="ECO:0000256" key="2">
    <source>
        <dbReference type="SAM" id="SignalP"/>
    </source>
</evidence>
<keyword evidence="1" id="KW-0472">Membrane</keyword>
<dbReference type="Gene3D" id="2.60.20.10">
    <property type="entry name" value="Crystallins"/>
    <property type="match status" value="1"/>
</dbReference>
<evidence type="ECO:0000256" key="1">
    <source>
        <dbReference type="SAM" id="Phobius"/>
    </source>
</evidence>
<feature type="signal peptide" evidence="2">
    <location>
        <begin position="1"/>
        <end position="17"/>
    </location>
</feature>
<reference evidence="4" key="1">
    <citation type="submission" date="2022-11" db="UniProtKB">
        <authorList>
            <consortium name="WormBaseParasite"/>
        </authorList>
    </citation>
    <scope>IDENTIFICATION</scope>
</reference>
<accession>A0A914BYF0</accession>
<keyword evidence="2" id="KW-0732">Signal</keyword>
<feature type="chain" id="PRO_5037976453" evidence="2">
    <location>
        <begin position="18"/>
        <end position="220"/>
    </location>
</feature>